<keyword evidence="1" id="KW-0472">Membrane</keyword>
<keyword evidence="1" id="KW-0812">Transmembrane</keyword>
<dbReference type="EMBL" id="LZZI01000023">
    <property type="protein sequence ID" value="OOM62451.1"/>
    <property type="molecule type" value="Genomic_DNA"/>
</dbReference>
<dbReference type="InterPro" id="IPR038765">
    <property type="entry name" value="Papain-like_cys_pep_sf"/>
</dbReference>
<dbReference type="Gene3D" id="3.90.70.10">
    <property type="entry name" value="Cysteine proteinases"/>
    <property type="match status" value="1"/>
</dbReference>
<dbReference type="Pfam" id="PF13529">
    <property type="entry name" value="Peptidase_C39_2"/>
    <property type="match status" value="1"/>
</dbReference>
<reference evidence="3 4" key="1">
    <citation type="submission" date="2016-05" db="EMBL/GenBank/DDBJ databases">
        <title>Microbial solvent formation.</title>
        <authorList>
            <person name="Poehlein A."/>
            <person name="Montoya Solano J.D."/>
            <person name="Flitsch S."/>
            <person name="Krabben P."/>
            <person name="Duerre P."/>
            <person name="Daniel R."/>
        </authorList>
    </citation>
    <scope>NUCLEOTIDE SEQUENCE [LARGE SCALE GENOMIC DNA]</scope>
    <source>
        <strain evidence="3 4">DSM 53</strain>
    </source>
</reference>
<dbReference type="AlphaFoldDB" id="A0A1S8SAG3"/>
<evidence type="ECO:0000256" key="1">
    <source>
        <dbReference type="SAM" id="Phobius"/>
    </source>
</evidence>
<accession>A0A1S8SAG3</accession>
<sequence length="214" mass="24546">MSVNIEILNFLKYVIRTIFWIIVIDALIMSVPILQLKKRKEIPLKFSINMKNRIDFQHGNKCAAFATAYVLRHFNINSNGNTLYQHFPCKVPSGGVTPLGIRIVLRKHNLKTKYKKGSIYNLKEDLNNGAPVIVFIHPSPNSKGSHFVPVTGYDEDGFYMAESIGKLSNITNEKGICNRKVNYKDFKIMWNIKNIYMPLYSNTYIVVSPKKDKS</sequence>
<proteinExistence type="predicted"/>
<feature type="domain" description="Peptidase C39-like" evidence="2">
    <location>
        <begin position="57"/>
        <end position="161"/>
    </location>
</feature>
<evidence type="ECO:0000259" key="2">
    <source>
        <dbReference type="Pfam" id="PF13529"/>
    </source>
</evidence>
<organism evidence="3 4">
    <name type="scientific">Clostridium beijerinckii</name>
    <name type="common">Clostridium MP</name>
    <dbReference type="NCBI Taxonomy" id="1520"/>
    <lineage>
        <taxon>Bacteria</taxon>
        <taxon>Bacillati</taxon>
        <taxon>Bacillota</taxon>
        <taxon>Clostridia</taxon>
        <taxon>Eubacteriales</taxon>
        <taxon>Clostridiaceae</taxon>
        <taxon>Clostridium</taxon>
    </lineage>
</organism>
<dbReference type="SUPFAM" id="SSF54001">
    <property type="entry name" value="Cysteine proteinases"/>
    <property type="match status" value="1"/>
</dbReference>
<dbReference type="RefSeq" id="WP_077838386.1">
    <property type="nucleotide sequence ID" value="NZ_JABTAE010000001.1"/>
</dbReference>
<dbReference type="InterPro" id="IPR039564">
    <property type="entry name" value="Peptidase_C39-like"/>
</dbReference>
<gene>
    <name evidence="3" type="ORF">CLBCK_17180</name>
</gene>
<comment type="caution">
    <text evidence="3">The sequence shown here is derived from an EMBL/GenBank/DDBJ whole genome shotgun (WGS) entry which is preliminary data.</text>
</comment>
<name>A0A1S8SAG3_CLOBE</name>
<evidence type="ECO:0000313" key="3">
    <source>
        <dbReference type="EMBL" id="OOM62451.1"/>
    </source>
</evidence>
<evidence type="ECO:0000313" key="4">
    <source>
        <dbReference type="Proteomes" id="UP000190973"/>
    </source>
</evidence>
<protein>
    <recommendedName>
        <fullName evidence="2">Peptidase C39-like domain-containing protein</fullName>
    </recommendedName>
</protein>
<feature type="transmembrane region" description="Helical" evidence="1">
    <location>
        <begin position="18"/>
        <end position="36"/>
    </location>
</feature>
<dbReference type="Proteomes" id="UP000190973">
    <property type="component" value="Unassembled WGS sequence"/>
</dbReference>
<keyword evidence="1" id="KW-1133">Transmembrane helix</keyword>